<dbReference type="SUPFAM" id="SSF47954">
    <property type="entry name" value="Cyclin-like"/>
    <property type="match status" value="1"/>
</dbReference>
<keyword evidence="1" id="KW-0812">Transmembrane</keyword>
<proteinExistence type="predicted"/>
<evidence type="ECO:0000313" key="3">
    <source>
        <dbReference type="Proteomes" id="UP000837857"/>
    </source>
</evidence>
<feature type="transmembrane region" description="Helical" evidence="1">
    <location>
        <begin position="21"/>
        <end position="41"/>
    </location>
</feature>
<organism evidence="2 3">
    <name type="scientific">Iphiclides podalirius</name>
    <name type="common">scarce swallowtail</name>
    <dbReference type="NCBI Taxonomy" id="110791"/>
    <lineage>
        <taxon>Eukaryota</taxon>
        <taxon>Metazoa</taxon>
        <taxon>Ecdysozoa</taxon>
        <taxon>Arthropoda</taxon>
        <taxon>Hexapoda</taxon>
        <taxon>Insecta</taxon>
        <taxon>Pterygota</taxon>
        <taxon>Neoptera</taxon>
        <taxon>Endopterygota</taxon>
        <taxon>Lepidoptera</taxon>
        <taxon>Glossata</taxon>
        <taxon>Ditrysia</taxon>
        <taxon>Papilionoidea</taxon>
        <taxon>Papilionidae</taxon>
        <taxon>Papilioninae</taxon>
        <taxon>Iphiclides</taxon>
    </lineage>
</organism>
<protein>
    <submittedName>
        <fullName evidence="2">Uncharacterized protein</fullName>
    </submittedName>
</protein>
<keyword evidence="1" id="KW-1133">Transmembrane helix</keyword>
<name>A0ABN8HWK2_9NEOP</name>
<reference evidence="2" key="1">
    <citation type="submission" date="2022-03" db="EMBL/GenBank/DDBJ databases">
        <authorList>
            <person name="Martin H S."/>
        </authorList>
    </citation>
    <scope>NUCLEOTIDE SEQUENCE</scope>
</reference>
<keyword evidence="1" id="KW-0472">Membrane</keyword>
<evidence type="ECO:0000256" key="1">
    <source>
        <dbReference type="SAM" id="Phobius"/>
    </source>
</evidence>
<dbReference type="Gene3D" id="1.10.472.10">
    <property type="entry name" value="Cyclin-like"/>
    <property type="match status" value="1"/>
</dbReference>
<dbReference type="InterPro" id="IPR036915">
    <property type="entry name" value="Cyclin-like_sf"/>
</dbReference>
<accession>A0ABN8HWK2</accession>
<sequence>MAFLQDFHHSPSILDYRAPHVAVACLTLALNVLGVSVPLAATLDDDAAWYSVFTKDLQKEKNWEIMEKIMQVYSREPESI</sequence>
<keyword evidence="3" id="KW-1185">Reference proteome</keyword>
<gene>
    <name evidence="2" type="ORF">IPOD504_LOCUS3873</name>
</gene>
<dbReference type="Proteomes" id="UP000837857">
    <property type="component" value="Chromosome 14"/>
</dbReference>
<dbReference type="EMBL" id="OW152826">
    <property type="protein sequence ID" value="CAH2042504.1"/>
    <property type="molecule type" value="Genomic_DNA"/>
</dbReference>
<evidence type="ECO:0000313" key="2">
    <source>
        <dbReference type="EMBL" id="CAH2042504.1"/>
    </source>
</evidence>
<feature type="non-terminal residue" evidence="2">
    <location>
        <position position="1"/>
    </location>
</feature>